<dbReference type="SUPFAM" id="SSF141868">
    <property type="entry name" value="EAL domain-like"/>
    <property type="match status" value="1"/>
</dbReference>
<protein>
    <submittedName>
        <fullName evidence="3">Diguanylate cyclase (GGDEF)-like protein</fullName>
    </submittedName>
    <submittedName>
        <fullName evidence="4">Signaling protein</fullName>
    </submittedName>
</protein>
<dbReference type="CDD" id="cd01948">
    <property type="entry name" value="EAL"/>
    <property type="match status" value="1"/>
</dbReference>
<dbReference type="Pfam" id="PF00990">
    <property type="entry name" value="GGDEF"/>
    <property type="match status" value="1"/>
</dbReference>
<accession>A0A4R3LI39</accession>
<keyword evidence="6" id="KW-1185">Reference proteome</keyword>
<dbReference type="PANTHER" id="PTHR44757">
    <property type="entry name" value="DIGUANYLATE CYCLASE DGCP"/>
    <property type="match status" value="1"/>
</dbReference>
<dbReference type="EMBL" id="VJNC01000005">
    <property type="protein sequence ID" value="TSE22631.1"/>
    <property type="molecule type" value="Genomic_DNA"/>
</dbReference>
<dbReference type="InterPro" id="IPR001633">
    <property type="entry name" value="EAL_dom"/>
</dbReference>
<dbReference type="SMART" id="SM00267">
    <property type="entry name" value="GGDEF"/>
    <property type="match status" value="1"/>
</dbReference>
<dbReference type="Proteomes" id="UP000315577">
    <property type="component" value="Unassembled WGS sequence"/>
</dbReference>
<dbReference type="AlphaFoldDB" id="A0A4R3LI39"/>
<reference evidence="3 5" key="1">
    <citation type="submission" date="2019-03" db="EMBL/GenBank/DDBJ databases">
        <title>Genomic Encyclopedia of Type Strains, Phase IV (KMG-IV): sequencing the most valuable type-strain genomes for metagenomic binning, comparative biology and taxonomic classification.</title>
        <authorList>
            <person name="Goeker M."/>
        </authorList>
    </citation>
    <scope>NUCLEOTIDE SEQUENCE [LARGE SCALE GENOMIC DNA]</scope>
    <source>
        <strain evidence="3 5">DSM 12034</strain>
    </source>
</reference>
<evidence type="ECO:0000313" key="3">
    <source>
        <dbReference type="EMBL" id="TCS98124.1"/>
    </source>
</evidence>
<dbReference type="InterPro" id="IPR043128">
    <property type="entry name" value="Rev_trsase/Diguanyl_cyclase"/>
</dbReference>
<dbReference type="InterPro" id="IPR029787">
    <property type="entry name" value="Nucleotide_cyclase"/>
</dbReference>
<proteinExistence type="predicted"/>
<dbReference type="OrthoDB" id="9813903at2"/>
<dbReference type="SUPFAM" id="SSF55073">
    <property type="entry name" value="Nucleotide cyclase"/>
    <property type="match status" value="1"/>
</dbReference>
<dbReference type="InterPro" id="IPR035919">
    <property type="entry name" value="EAL_sf"/>
</dbReference>
<evidence type="ECO:0000313" key="4">
    <source>
        <dbReference type="EMBL" id="TSE22631.1"/>
    </source>
</evidence>
<dbReference type="PROSITE" id="PS50887">
    <property type="entry name" value="GGDEF"/>
    <property type="match status" value="1"/>
</dbReference>
<dbReference type="InterPro" id="IPR000160">
    <property type="entry name" value="GGDEF_dom"/>
</dbReference>
<dbReference type="Proteomes" id="UP000295536">
    <property type="component" value="Unassembled WGS sequence"/>
</dbReference>
<evidence type="ECO:0000259" key="1">
    <source>
        <dbReference type="PROSITE" id="PS50883"/>
    </source>
</evidence>
<feature type="domain" description="GGDEF" evidence="2">
    <location>
        <begin position="91"/>
        <end position="223"/>
    </location>
</feature>
<evidence type="ECO:0000313" key="5">
    <source>
        <dbReference type="Proteomes" id="UP000295536"/>
    </source>
</evidence>
<dbReference type="RefSeq" id="WP_132962403.1">
    <property type="nucleotide sequence ID" value="NZ_SMAH01000006.1"/>
</dbReference>
<dbReference type="InterPro" id="IPR052155">
    <property type="entry name" value="Biofilm_reg_signaling"/>
</dbReference>
<reference evidence="4 6" key="2">
    <citation type="submission" date="2019-07" db="EMBL/GenBank/DDBJ databases">
        <title>Tepidimonas ignava SPS-1037 draft genome.</title>
        <authorList>
            <person name="Da Costa M.S."/>
            <person name="Froufe H.J.C."/>
            <person name="Egas C."/>
            <person name="Albuquerque L."/>
        </authorList>
    </citation>
    <scope>NUCLEOTIDE SEQUENCE [LARGE SCALE GENOMIC DNA]</scope>
    <source>
        <strain evidence="4 6">SPS-1037</strain>
    </source>
</reference>
<comment type="caution">
    <text evidence="3">The sequence shown here is derived from an EMBL/GenBank/DDBJ whole genome shotgun (WGS) entry which is preliminary data.</text>
</comment>
<evidence type="ECO:0000313" key="6">
    <source>
        <dbReference type="Proteomes" id="UP000315577"/>
    </source>
</evidence>
<dbReference type="NCBIfam" id="TIGR00254">
    <property type="entry name" value="GGDEF"/>
    <property type="match status" value="1"/>
</dbReference>
<dbReference type="PROSITE" id="PS50883">
    <property type="entry name" value="EAL"/>
    <property type="match status" value="1"/>
</dbReference>
<dbReference type="FunFam" id="3.20.20.450:FF:000001">
    <property type="entry name" value="Cyclic di-GMP phosphodiesterase yahA"/>
    <property type="match status" value="1"/>
</dbReference>
<dbReference type="Pfam" id="PF00563">
    <property type="entry name" value="EAL"/>
    <property type="match status" value="1"/>
</dbReference>
<dbReference type="EMBL" id="SMAH01000006">
    <property type="protein sequence ID" value="TCS98124.1"/>
    <property type="molecule type" value="Genomic_DNA"/>
</dbReference>
<dbReference type="PANTHER" id="PTHR44757:SF2">
    <property type="entry name" value="BIOFILM ARCHITECTURE MAINTENANCE PROTEIN MBAA"/>
    <property type="match status" value="1"/>
</dbReference>
<name>A0A4R3LI39_9BURK</name>
<dbReference type="SMART" id="SM00052">
    <property type="entry name" value="EAL"/>
    <property type="match status" value="1"/>
</dbReference>
<evidence type="ECO:0000259" key="2">
    <source>
        <dbReference type="PROSITE" id="PS50887"/>
    </source>
</evidence>
<dbReference type="Gene3D" id="3.20.20.450">
    <property type="entry name" value="EAL domain"/>
    <property type="match status" value="1"/>
</dbReference>
<gene>
    <name evidence="3" type="ORF">EDC36_106125</name>
    <name evidence="4" type="ORF">Tigna_01077</name>
</gene>
<organism evidence="3 5">
    <name type="scientific">Tepidimonas ignava</name>
    <dbReference type="NCBI Taxonomy" id="114249"/>
    <lineage>
        <taxon>Bacteria</taxon>
        <taxon>Pseudomonadati</taxon>
        <taxon>Pseudomonadota</taxon>
        <taxon>Betaproteobacteria</taxon>
        <taxon>Burkholderiales</taxon>
        <taxon>Tepidimonas</taxon>
    </lineage>
</organism>
<sequence length="487" mass="53387">METMPRPSMPSPALQAALRELYDHVARTQREQTRQLQRTVERLREEVWRRERAEAELRRLAYQDPLTGGPNWTQALEQGRRLVAQARAEGTALAVVCADLDLFRNINDALGHAVGDAVLQTVAHMGQQRIAPPGVWARMSGDRFVAVLPDCDAACATQWAQRLVQRAQEPIVVLGHEVVVPLSAGVAWLGEHGHDFEALVAAADMALNEAKAAGRRSWRVYNPALQSRSERVHALHRALSQAVQRGELSLHYQPQVRLTDGAPLGVEALLRWHHPRLGVVPPAEFIGVAEDSGLIIPLGDWVLEQALRQWVQWHDQGVPCARVAVNVSVAQFRQGDFPHRVQAALRRTGAPAHALELELTESVLAHDAEAALATTEALRALGVPLAIDDFGTGYSSLAYLRRFAVQRLKIDRSFVADVGRDGDAEAIVDLIAALAQRLGLQTVAEGVENPTQGALLLARGCQLAQGYAYARPMPPDECASWLRTAGR</sequence>
<dbReference type="CDD" id="cd01949">
    <property type="entry name" value="GGDEF"/>
    <property type="match status" value="1"/>
</dbReference>
<feature type="domain" description="EAL" evidence="1">
    <location>
        <begin position="232"/>
        <end position="486"/>
    </location>
</feature>
<dbReference type="Gene3D" id="3.30.70.270">
    <property type="match status" value="1"/>
</dbReference>